<dbReference type="Proteomes" id="UP001296776">
    <property type="component" value="Unassembled WGS sequence"/>
</dbReference>
<dbReference type="EMBL" id="NRSJ01000030">
    <property type="protein sequence ID" value="MBK1705926.1"/>
    <property type="molecule type" value="Genomic_DNA"/>
</dbReference>
<dbReference type="AlphaFoldDB" id="A0AAJ0U612"/>
<sequence length="66" mass="7493">MDSQTSPLDSGETLQAYLASLRDDLRHSLVESLRRFVEPDRPEHADVADISATFEFVVDGSRQRRC</sequence>
<name>A0AAJ0U612_9GAMM</name>
<evidence type="ECO:0000313" key="1">
    <source>
        <dbReference type="EMBL" id="MBK1705926.1"/>
    </source>
</evidence>
<dbReference type="RefSeq" id="WP_200347223.1">
    <property type="nucleotide sequence ID" value="NZ_NRSJ01000030.1"/>
</dbReference>
<accession>A0AAJ0U612</accession>
<proteinExistence type="predicted"/>
<comment type="caution">
    <text evidence="1">The sequence shown here is derived from an EMBL/GenBank/DDBJ whole genome shotgun (WGS) entry which is preliminary data.</text>
</comment>
<keyword evidence="2" id="KW-1185">Reference proteome</keyword>
<reference evidence="1" key="1">
    <citation type="submission" date="2017-08" db="EMBL/GenBank/DDBJ databases">
        <authorList>
            <person name="Imhoff J.F."/>
            <person name="Rahn T."/>
            <person name="Kuenzel S."/>
            <person name="Neulinger S.C."/>
        </authorList>
    </citation>
    <scope>NUCLEOTIDE SEQUENCE</scope>
    <source>
        <strain evidence="1">DSM 11080</strain>
    </source>
</reference>
<evidence type="ECO:0000313" key="2">
    <source>
        <dbReference type="Proteomes" id="UP001296776"/>
    </source>
</evidence>
<protein>
    <submittedName>
        <fullName evidence="1">Uncharacterized protein</fullName>
    </submittedName>
</protein>
<organism evidence="1 2">
    <name type="scientific">Halochromatium glycolicum</name>
    <dbReference type="NCBI Taxonomy" id="85075"/>
    <lineage>
        <taxon>Bacteria</taxon>
        <taxon>Pseudomonadati</taxon>
        <taxon>Pseudomonadota</taxon>
        <taxon>Gammaproteobacteria</taxon>
        <taxon>Chromatiales</taxon>
        <taxon>Chromatiaceae</taxon>
        <taxon>Halochromatium</taxon>
    </lineage>
</organism>
<gene>
    <name evidence="1" type="ORF">CKO40_15525</name>
</gene>
<reference evidence="1" key="2">
    <citation type="journal article" date="2020" name="Microorganisms">
        <title>Osmotic Adaptation and Compatible Solute Biosynthesis of Phototrophic Bacteria as Revealed from Genome Analyses.</title>
        <authorList>
            <person name="Imhoff J.F."/>
            <person name="Rahn T."/>
            <person name="Kunzel S."/>
            <person name="Keller A."/>
            <person name="Neulinger S.C."/>
        </authorList>
    </citation>
    <scope>NUCLEOTIDE SEQUENCE</scope>
    <source>
        <strain evidence="1">DSM 11080</strain>
    </source>
</reference>